<dbReference type="Gene3D" id="3.40.710.10">
    <property type="entry name" value="DD-peptidase/beta-lactamase superfamily"/>
    <property type="match status" value="1"/>
</dbReference>
<dbReference type="EC" id="3.5.2.6" evidence="2"/>
<dbReference type="AlphaFoldDB" id="A0A656JTY3"/>
<protein>
    <submittedName>
        <fullName evidence="2">Beta-lactamase/D-alanine carboxypeptidase</fullName>
        <ecNumber evidence="2">3.5.2.6</ecNumber>
    </submittedName>
</protein>
<accession>A0A656JTY3</accession>
<keyword evidence="2" id="KW-0645">Protease</keyword>
<feature type="chain" id="PRO_5024836862" evidence="1">
    <location>
        <begin position="22"/>
        <end position="71"/>
    </location>
</feature>
<feature type="non-terminal residue" evidence="2">
    <location>
        <position position="71"/>
    </location>
</feature>
<keyword evidence="1" id="KW-0732">Signal</keyword>
<keyword evidence="2" id="KW-0121">Carboxypeptidase</keyword>
<reference evidence="2 3" key="1">
    <citation type="journal article" date="2013" name="PLoS Pathog.">
        <title>Genomic analysis of the Kiwifruit pathogen Pseudomonas syringae pv. actinidiae provides insight into the origins of an emergent plant disease.</title>
        <authorList>
            <person name="McCann H.C."/>
            <person name="Rikkerink E.H."/>
            <person name="Bertels F."/>
            <person name="Fiers M."/>
            <person name="Lu A."/>
            <person name="Rees-George J."/>
            <person name="Andersen M.T."/>
            <person name="Gleave A.P."/>
            <person name="Haubold B."/>
            <person name="Wohlers M.W."/>
            <person name="Guttman D.S."/>
            <person name="Wang P.W."/>
            <person name="Straub C."/>
            <person name="Vanneste J.L."/>
            <person name="Rainey P.B."/>
            <person name="Templeton M.D."/>
        </authorList>
    </citation>
    <scope>NUCLEOTIDE SEQUENCE [LARGE SCALE GENOMIC DNA]</scope>
    <source>
        <strain evidence="2 3">ICMP 19096</strain>
    </source>
</reference>
<proteinExistence type="predicted"/>
<dbReference type="GO" id="GO:0008800">
    <property type="term" value="F:beta-lactamase activity"/>
    <property type="evidence" value="ECO:0007669"/>
    <property type="project" value="UniProtKB-EC"/>
</dbReference>
<evidence type="ECO:0000256" key="1">
    <source>
        <dbReference type="SAM" id="SignalP"/>
    </source>
</evidence>
<dbReference type="EMBL" id="AOKF01002125">
    <property type="protein sequence ID" value="EPN54958.1"/>
    <property type="molecule type" value="Genomic_DNA"/>
</dbReference>
<evidence type="ECO:0000313" key="3">
    <source>
        <dbReference type="Proteomes" id="UP000018849"/>
    </source>
</evidence>
<sequence>MQWNGTLFCTGLLLVSSAAFAEDNAAALDTLVQTEARKVMQENNIAGLSIAITRRGKQQFYNYGVASKATG</sequence>
<dbReference type="InterPro" id="IPR012338">
    <property type="entry name" value="Beta-lactam/transpept-like"/>
</dbReference>
<dbReference type="Proteomes" id="UP000018849">
    <property type="component" value="Unassembled WGS sequence"/>
</dbReference>
<name>A0A656JTY3_PSESF</name>
<feature type="signal peptide" evidence="1">
    <location>
        <begin position="1"/>
        <end position="21"/>
    </location>
</feature>
<evidence type="ECO:0000313" key="2">
    <source>
        <dbReference type="EMBL" id="EPN54958.1"/>
    </source>
</evidence>
<gene>
    <name evidence="2" type="primary">ampC</name>
    <name evidence="2" type="ORF">A245_24726</name>
</gene>
<organism evidence="2 3">
    <name type="scientific">Pseudomonas syringae pv. actinidiae ICMP 19096</name>
    <dbReference type="NCBI Taxonomy" id="1194405"/>
    <lineage>
        <taxon>Bacteria</taxon>
        <taxon>Pseudomonadati</taxon>
        <taxon>Pseudomonadota</taxon>
        <taxon>Gammaproteobacteria</taxon>
        <taxon>Pseudomonadales</taxon>
        <taxon>Pseudomonadaceae</taxon>
        <taxon>Pseudomonas</taxon>
        <taxon>Pseudomonas syringae</taxon>
    </lineage>
</organism>
<dbReference type="GO" id="GO:0004180">
    <property type="term" value="F:carboxypeptidase activity"/>
    <property type="evidence" value="ECO:0007669"/>
    <property type="project" value="UniProtKB-KW"/>
</dbReference>
<dbReference type="SUPFAM" id="SSF56601">
    <property type="entry name" value="beta-lactamase/transpeptidase-like"/>
    <property type="match status" value="1"/>
</dbReference>
<keyword evidence="2" id="KW-0378">Hydrolase</keyword>
<comment type="caution">
    <text evidence="2">The sequence shown here is derived from an EMBL/GenBank/DDBJ whole genome shotgun (WGS) entry which is preliminary data.</text>
</comment>